<feature type="compositionally biased region" description="Basic and acidic residues" evidence="9">
    <location>
        <begin position="402"/>
        <end position="411"/>
    </location>
</feature>
<evidence type="ECO:0000256" key="10">
    <source>
        <dbReference type="SAM" id="Phobius"/>
    </source>
</evidence>
<dbReference type="Proteomes" id="UP001178461">
    <property type="component" value="Chromosome 2"/>
</dbReference>
<proteinExistence type="predicted"/>
<dbReference type="EMBL" id="OX395127">
    <property type="protein sequence ID" value="CAI5765635.1"/>
    <property type="molecule type" value="Genomic_DNA"/>
</dbReference>
<feature type="compositionally biased region" description="Basic and acidic residues" evidence="9">
    <location>
        <begin position="465"/>
        <end position="478"/>
    </location>
</feature>
<feature type="compositionally biased region" description="Polar residues" evidence="9">
    <location>
        <begin position="765"/>
        <end position="780"/>
    </location>
</feature>
<evidence type="ECO:0000256" key="5">
    <source>
        <dbReference type="ARBA" id="ARBA00022989"/>
    </source>
</evidence>
<evidence type="ECO:0000256" key="6">
    <source>
        <dbReference type="ARBA" id="ARBA00023055"/>
    </source>
</evidence>
<feature type="region of interest" description="Disordered" evidence="9">
    <location>
        <begin position="278"/>
        <end position="303"/>
    </location>
</feature>
<keyword evidence="2" id="KW-0813">Transport</keyword>
<keyword evidence="6" id="KW-0445">Lipid transport</keyword>
<feature type="compositionally biased region" description="Polar residues" evidence="9">
    <location>
        <begin position="278"/>
        <end position="301"/>
    </location>
</feature>
<feature type="compositionally biased region" description="Low complexity" evidence="9">
    <location>
        <begin position="187"/>
        <end position="206"/>
    </location>
</feature>
<comment type="subcellular location">
    <subcellularLocation>
        <location evidence="1">Endoplasmic reticulum membrane</location>
    </subcellularLocation>
</comment>
<feature type="region of interest" description="Disordered" evidence="9">
    <location>
        <begin position="245"/>
        <end position="265"/>
    </location>
</feature>
<feature type="compositionally biased region" description="Low complexity" evidence="9">
    <location>
        <begin position="347"/>
        <end position="359"/>
    </location>
</feature>
<protein>
    <recommendedName>
        <fullName evidence="11">SMP-LTD domain-containing protein</fullName>
    </recommendedName>
</protein>
<dbReference type="GO" id="GO:0006869">
    <property type="term" value="P:lipid transport"/>
    <property type="evidence" value="ECO:0007669"/>
    <property type="project" value="UniProtKB-KW"/>
</dbReference>
<feature type="region of interest" description="Disordered" evidence="9">
    <location>
        <begin position="336"/>
        <end position="360"/>
    </location>
</feature>
<feature type="region of interest" description="Disordered" evidence="9">
    <location>
        <begin position="388"/>
        <end position="417"/>
    </location>
</feature>
<dbReference type="AlphaFoldDB" id="A0AA35JT78"/>
<evidence type="ECO:0000313" key="12">
    <source>
        <dbReference type="EMBL" id="CAI5765635.1"/>
    </source>
</evidence>
<feature type="region of interest" description="Disordered" evidence="9">
    <location>
        <begin position="465"/>
        <end position="491"/>
    </location>
</feature>
<feature type="region of interest" description="Disordered" evidence="9">
    <location>
        <begin position="14"/>
        <end position="72"/>
    </location>
</feature>
<keyword evidence="4" id="KW-0256">Endoplasmic reticulum</keyword>
<organism evidence="12 13">
    <name type="scientific">Podarcis lilfordi</name>
    <name type="common">Lilford's wall lizard</name>
    <dbReference type="NCBI Taxonomy" id="74358"/>
    <lineage>
        <taxon>Eukaryota</taxon>
        <taxon>Metazoa</taxon>
        <taxon>Chordata</taxon>
        <taxon>Craniata</taxon>
        <taxon>Vertebrata</taxon>
        <taxon>Euteleostomi</taxon>
        <taxon>Lepidosauria</taxon>
        <taxon>Squamata</taxon>
        <taxon>Bifurcata</taxon>
        <taxon>Unidentata</taxon>
        <taxon>Episquamata</taxon>
        <taxon>Laterata</taxon>
        <taxon>Lacertibaenia</taxon>
        <taxon>Lacertidae</taxon>
        <taxon>Podarcis</taxon>
    </lineage>
</organism>
<feature type="region of interest" description="Disordered" evidence="9">
    <location>
        <begin position="977"/>
        <end position="1010"/>
    </location>
</feature>
<evidence type="ECO:0000256" key="4">
    <source>
        <dbReference type="ARBA" id="ARBA00022824"/>
    </source>
</evidence>
<keyword evidence="7" id="KW-0446">Lipid-binding</keyword>
<reference evidence="12" key="1">
    <citation type="submission" date="2022-12" db="EMBL/GenBank/DDBJ databases">
        <authorList>
            <person name="Alioto T."/>
            <person name="Alioto T."/>
            <person name="Gomez Garrido J."/>
        </authorList>
    </citation>
    <scope>NUCLEOTIDE SEQUENCE</scope>
</reference>
<evidence type="ECO:0000256" key="1">
    <source>
        <dbReference type="ARBA" id="ARBA00004586"/>
    </source>
</evidence>
<dbReference type="InterPro" id="IPR031468">
    <property type="entry name" value="SMP_LBD"/>
</dbReference>
<evidence type="ECO:0000313" key="13">
    <source>
        <dbReference type="Proteomes" id="UP001178461"/>
    </source>
</evidence>
<accession>A0AA35JT78</accession>
<feature type="region of interest" description="Disordered" evidence="9">
    <location>
        <begin position="759"/>
        <end position="786"/>
    </location>
</feature>
<dbReference type="GO" id="GO:0005789">
    <property type="term" value="C:endoplasmic reticulum membrane"/>
    <property type="evidence" value="ECO:0007669"/>
    <property type="project" value="UniProtKB-SubCell"/>
</dbReference>
<keyword evidence="8 10" id="KW-0472">Membrane</keyword>
<dbReference type="PANTHER" id="PTHR13466:SF2">
    <property type="entry name" value="TESTIS-EXPRESSED PROTEIN 2"/>
    <property type="match status" value="1"/>
</dbReference>
<dbReference type="GO" id="GO:0008289">
    <property type="term" value="F:lipid binding"/>
    <property type="evidence" value="ECO:0007669"/>
    <property type="project" value="UniProtKB-KW"/>
</dbReference>
<gene>
    <name evidence="12" type="ORF">PODLI_1B015764</name>
</gene>
<dbReference type="PROSITE" id="PS51847">
    <property type="entry name" value="SMP"/>
    <property type="match status" value="1"/>
</dbReference>
<feature type="region of interest" description="Disordered" evidence="9">
    <location>
        <begin position="187"/>
        <end position="211"/>
    </location>
</feature>
<dbReference type="CDD" id="cd21675">
    <property type="entry name" value="SMP_TEX2"/>
    <property type="match status" value="1"/>
</dbReference>
<name>A0AA35JT78_9SAUR</name>
<dbReference type="PANTHER" id="PTHR13466">
    <property type="entry name" value="TEX2 PROTEIN-RELATED"/>
    <property type="match status" value="1"/>
</dbReference>
<feature type="compositionally biased region" description="Polar residues" evidence="9">
    <location>
        <begin position="388"/>
        <end position="400"/>
    </location>
</feature>
<keyword evidence="13" id="KW-1185">Reference proteome</keyword>
<keyword evidence="3 10" id="KW-0812">Transmembrane</keyword>
<feature type="region of interest" description="Disordered" evidence="9">
    <location>
        <begin position="676"/>
        <end position="709"/>
    </location>
</feature>
<evidence type="ECO:0000256" key="8">
    <source>
        <dbReference type="ARBA" id="ARBA00023136"/>
    </source>
</evidence>
<feature type="compositionally biased region" description="Acidic residues" evidence="9">
    <location>
        <begin position="977"/>
        <end position="992"/>
    </location>
</feature>
<evidence type="ECO:0000256" key="7">
    <source>
        <dbReference type="ARBA" id="ARBA00023121"/>
    </source>
</evidence>
<evidence type="ECO:0000256" key="3">
    <source>
        <dbReference type="ARBA" id="ARBA00022692"/>
    </source>
</evidence>
<sequence>MRCHELPQIRYLERLRKKQPCVSEDHESGVGEGNPVASLGPAMTSLNSSHAEKTGEMSSKQPAPKVQVQRSVSRETITIHFSAFGKEEEEEEEEFMESPSEALDNQSIVTALEAKEDLCFDHGDHDSSGPTTSLNVAASPLVSSPIVSPTAKPLETQVFSVVQPALSSSLHLTHTAISSGVALPSELKTSLSPSPLPSPSKTNTPSAVAGSKPFMSLVKSLSTDIEPKEATPPTRHRQLMKTLVKSLSTDTSKQEPEAVSYKPPDSKLNLHLFKQFTQPRSTGGDSKTAPSSPLTSPSDTRSFFKVPEMEAKIEDTKRRFSEVIYEPFQLLSKIMGDESSSHRPKALSSSASELSNLSSMNGHLESNNNYSIKEEECDSEGDFYGSDSSICKSAKQSQNAEEPAKEADRRSSPLLSTKDPSLKASLVLERCSLSALASKEDEEFCELYSEDFCLIEDDGKPDKPFEKSYLKAEGRPEESSASPFSGEGGTELHVQQPKLPMKTLYFLTMLIYAYLILPLPSYFSGLFLGVAVGFMIAICVIWLFTPSSRGNRLHRNWNKQLNMHPLDIQEPEILKGWMNEIHNYDPETYHATLTHSVFVRLEGSTLRLSNPNKNISRRAIYNEAKPEVTYISQKIYDLTESKIHLVPKSLARKRIWNKKYPICIELGRQDDFMAKAQADKETSEEKPTAEKVEASSEEPKRQPQDGAKSITQKDQVLYLFGRTGREKEEWFQRFLLASKLKSEGKKPIVVCGQKPGFLPAHSRSDSQSGALSHSRSSSKGSIDEILSQPKQKELAASVRQKMLLDYNVYMARCIPQEQASPVASPVHSADSSPTAVKKLPSVAHCEEETQEAWVNALLGRIFWDFLGEKYWSDMVSKKIQMKLSKIKLPYFMNELTLTELDMGIAMPKILQACKPAIDYKGLWIDLEISYSGSFLMTLETKMNLTKLGKEPLGEALKVGEIGKEGFRPRAYCLADSDEESSSAGSSDEDDAPEATGSEKPLVPGGEGYVGGHRTSKIMRFVDKITKSKYFQKATETEFIKKKIEEVSNTPLLLTVEVQECKGTLAVNIPPPPSDRIWYGFRRPPYLELKARPKLGEREVTLVHVTEWIEKKLEQEFQKIFVMPNMDDVYIPLMHSAMDPRSSVCPLKESVTEATDQP</sequence>
<feature type="transmembrane region" description="Helical" evidence="10">
    <location>
        <begin position="503"/>
        <end position="520"/>
    </location>
</feature>
<evidence type="ECO:0000256" key="9">
    <source>
        <dbReference type="SAM" id="MobiDB-lite"/>
    </source>
</evidence>
<evidence type="ECO:0000259" key="11">
    <source>
        <dbReference type="PROSITE" id="PS51847"/>
    </source>
</evidence>
<feature type="transmembrane region" description="Helical" evidence="10">
    <location>
        <begin position="526"/>
        <end position="545"/>
    </location>
</feature>
<feature type="compositionally biased region" description="Basic and acidic residues" evidence="9">
    <location>
        <begin position="676"/>
        <end position="703"/>
    </location>
</feature>
<keyword evidence="5 10" id="KW-1133">Transmembrane helix</keyword>
<evidence type="ECO:0000256" key="2">
    <source>
        <dbReference type="ARBA" id="ARBA00022448"/>
    </source>
</evidence>
<feature type="domain" description="SMP-LTD" evidence="11">
    <location>
        <begin position="846"/>
        <end position="1131"/>
    </location>
</feature>